<dbReference type="PANTHER" id="PTHR30408:SF12">
    <property type="entry name" value="TYPE I RESTRICTION ENZYME MJAVIII SPECIFICITY SUBUNIT"/>
    <property type="match status" value="1"/>
</dbReference>
<dbReference type="GO" id="GO:0004519">
    <property type="term" value="F:endonuclease activity"/>
    <property type="evidence" value="ECO:0007669"/>
    <property type="project" value="UniProtKB-KW"/>
</dbReference>
<dbReference type="PANTHER" id="PTHR30408">
    <property type="entry name" value="TYPE-1 RESTRICTION ENZYME ECOKI SPECIFICITY PROTEIN"/>
    <property type="match status" value="1"/>
</dbReference>
<keyword evidence="3" id="KW-0238">DNA-binding</keyword>
<organism evidence="5 6">
    <name type="scientific">Flavobacterium microcysteis</name>
    <dbReference type="NCBI Taxonomy" id="2596891"/>
    <lineage>
        <taxon>Bacteria</taxon>
        <taxon>Pseudomonadati</taxon>
        <taxon>Bacteroidota</taxon>
        <taxon>Flavobacteriia</taxon>
        <taxon>Flavobacteriales</taxon>
        <taxon>Flavobacteriaceae</taxon>
        <taxon>Flavobacterium</taxon>
    </lineage>
</organism>
<name>A0A501QEM3_9FLAO</name>
<dbReference type="Gene3D" id="3.90.220.20">
    <property type="entry name" value="DNA methylase specificity domains"/>
    <property type="match status" value="2"/>
</dbReference>
<dbReference type="SUPFAM" id="SSF116734">
    <property type="entry name" value="DNA methylase specificity domain"/>
    <property type="match status" value="2"/>
</dbReference>
<dbReference type="InterPro" id="IPR052021">
    <property type="entry name" value="Type-I_RS_S_subunit"/>
</dbReference>
<comment type="similarity">
    <text evidence="1">Belongs to the type-I restriction system S methylase family.</text>
</comment>
<feature type="domain" description="Type I restriction modification DNA specificity" evidence="4">
    <location>
        <begin position="36"/>
        <end position="191"/>
    </location>
</feature>
<dbReference type="EMBL" id="VFJE01000051">
    <property type="protein sequence ID" value="TPD71280.1"/>
    <property type="molecule type" value="Genomic_DNA"/>
</dbReference>
<feature type="domain" description="Type I restriction modification DNA specificity" evidence="4">
    <location>
        <begin position="268"/>
        <end position="419"/>
    </location>
</feature>
<gene>
    <name evidence="5" type="ORF">FJA49_05105</name>
</gene>
<evidence type="ECO:0000313" key="6">
    <source>
        <dbReference type="Proteomes" id="UP000319175"/>
    </source>
</evidence>
<dbReference type="Pfam" id="PF01420">
    <property type="entry name" value="Methylase_S"/>
    <property type="match status" value="2"/>
</dbReference>
<protein>
    <submittedName>
        <fullName evidence="5">Restriction endonuclease subunit S</fullName>
    </submittedName>
</protein>
<keyword evidence="6" id="KW-1185">Reference proteome</keyword>
<keyword evidence="5" id="KW-0540">Nuclease</keyword>
<dbReference type="GO" id="GO:0003677">
    <property type="term" value="F:DNA binding"/>
    <property type="evidence" value="ECO:0007669"/>
    <property type="project" value="UniProtKB-KW"/>
</dbReference>
<dbReference type="RefSeq" id="WP_139999529.1">
    <property type="nucleotide sequence ID" value="NZ_VFJE01000051.1"/>
</dbReference>
<dbReference type="OrthoDB" id="9816225at2"/>
<dbReference type="Proteomes" id="UP000319175">
    <property type="component" value="Unassembled WGS sequence"/>
</dbReference>
<evidence type="ECO:0000256" key="1">
    <source>
        <dbReference type="ARBA" id="ARBA00010923"/>
    </source>
</evidence>
<accession>A0A501QEM3</accession>
<reference evidence="5 6" key="1">
    <citation type="submission" date="2019-06" db="EMBL/GenBank/DDBJ databases">
        <title>Flavobacterium sp. MaA-Y11 from geoumgang.</title>
        <authorList>
            <person name="Jeong S."/>
        </authorList>
    </citation>
    <scope>NUCLEOTIDE SEQUENCE [LARGE SCALE GENOMIC DNA]</scope>
    <source>
        <strain evidence="5 6">MaA-Y11</strain>
    </source>
</reference>
<evidence type="ECO:0000259" key="4">
    <source>
        <dbReference type="Pfam" id="PF01420"/>
    </source>
</evidence>
<evidence type="ECO:0000313" key="5">
    <source>
        <dbReference type="EMBL" id="TPD71280.1"/>
    </source>
</evidence>
<keyword evidence="2" id="KW-0680">Restriction system</keyword>
<dbReference type="GO" id="GO:0009307">
    <property type="term" value="P:DNA restriction-modification system"/>
    <property type="evidence" value="ECO:0007669"/>
    <property type="project" value="UniProtKB-KW"/>
</dbReference>
<dbReference type="InterPro" id="IPR000055">
    <property type="entry name" value="Restrct_endonuc_typeI_TRD"/>
</dbReference>
<evidence type="ECO:0000256" key="3">
    <source>
        <dbReference type="ARBA" id="ARBA00023125"/>
    </source>
</evidence>
<sequence length="458" mass="51973">MSEVNLSELEFSKRVDAEYYQKHFLKYEKLIQSKGNFKLNDVANFLIGPFGSSFIVDNYTNDETYRYIRGKDVKPLKLMEDDNVYMPKDDYDRLSRYALKKDDVLVSVVGTLGNAAIVSERNLPAIFSCKSTVVRSSINPKYLLAYLNSKYGRMLLLRKERGAIQKGLNLDDLKLLDLFIPSDNFQNLISNLFNLSDTKLLQSQHTYAQAEQMLLEAVGLQNFVPSQEAVNVKTFKESFLQSGRLDAEYYQPKYEEIIAKIKQSDYLQISQLVTIKKSIEPGSSSYQEEGIPFIRVSNLSKYGISNPEIHLDKNEFSEVIKPKKDTILLSKDGSVGIAYKVSEDLQSITSSAILHLTVDNPKVNADYLTLVLNSKLVQLQAERDAGGSIIQHWKPSEIAEVIIPILDPKTQTQIATWVQESFSLKQQSEQLLYIAKRAVEIAIEENEEVAMAYITPNN</sequence>
<dbReference type="InterPro" id="IPR044946">
    <property type="entry name" value="Restrct_endonuc_typeI_TRD_sf"/>
</dbReference>
<evidence type="ECO:0000256" key="2">
    <source>
        <dbReference type="ARBA" id="ARBA00022747"/>
    </source>
</evidence>
<keyword evidence="5" id="KW-0255">Endonuclease</keyword>
<comment type="caution">
    <text evidence="5">The sequence shown here is derived from an EMBL/GenBank/DDBJ whole genome shotgun (WGS) entry which is preliminary data.</text>
</comment>
<keyword evidence="5" id="KW-0378">Hydrolase</keyword>
<dbReference type="AlphaFoldDB" id="A0A501QEM3"/>
<proteinExistence type="inferred from homology"/>